<dbReference type="SFLD" id="SFLDF00027">
    <property type="entry name" value="p-type_atpase"/>
    <property type="match status" value="1"/>
</dbReference>
<feature type="transmembrane region" description="Helical" evidence="12">
    <location>
        <begin position="294"/>
        <end position="327"/>
    </location>
</feature>
<dbReference type="NCBIfam" id="TIGR01116">
    <property type="entry name" value="ATPase-IIA1_Ca"/>
    <property type="match status" value="1"/>
</dbReference>
<feature type="domain" description="Cation-transporting P-type ATPase N-terminal" evidence="13">
    <location>
        <begin position="8"/>
        <end position="82"/>
    </location>
</feature>
<dbReference type="KEGG" id="bana:BARAN1_1027"/>
<keyword evidence="3" id="KW-1003">Cell membrane</keyword>
<dbReference type="InterPro" id="IPR023214">
    <property type="entry name" value="HAD_sf"/>
</dbReference>
<dbReference type="PANTHER" id="PTHR43294:SF21">
    <property type="entry name" value="CATION TRANSPORTING ATPASE"/>
    <property type="match status" value="1"/>
</dbReference>
<dbReference type="InterPro" id="IPR004014">
    <property type="entry name" value="ATPase_P-typ_cation-transptr_N"/>
</dbReference>
<dbReference type="InterPro" id="IPR018303">
    <property type="entry name" value="ATPase_P-typ_P_site"/>
</dbReference>
<dbReference type="InterPro" id="IPR005782">
    <property type="entry name" value="P-type_ATPase_IIA"/>
</dbReference>
<dbReference type="GO" id="GO:1902600">
    <property type="term" value="P:proton transmembrane transport"/>
    <property type="evidence" value="ECO:0007669"/>
    <property type="project" value="TreeGrafter"/>
</dbReference>
<protein>
    <submittedName>
        <fullName evidence="14">Calcium-translocating P-type ATPase</fullName>
        <ecNumber evidence="14">3.6.3.8</ecNumber>
    </submittedName>
</protein>
<dbReference type="PROSITE" id="PS00154">
    <property type="entry name" value="ATPASE_E1_E2"/>
    <property type="match status" value="1"/>
</dbReference>
<feature type="transmembrane region" description="Helical" evidence="12">
    <location>
        <begin position="731"/>
        <end position="753"/>
    </location>
</feature>
<dbReference type="GO" id="GO:0036376">
    <property type="term" value="P:sodium ion export across plasma membrane"/>
    <property type="evidence" value="ECO:0007669"/>
    <property type="project" value="TreeGrafter"/>
</dbReference>
<accession>A0A2X3KK84</accession>
<dbReference type="EMBL" id="LS483254">
    <property type="protein sequence ID" value="SQD93051.1"/>
    <property type="molecule type" value="Genomic_DNA"/>
</dbReference>
<dbReference type="Pfam" id="PF00689">
    <property type="entry name" value="Cation_ATPase_C"/>
    <property type="match status" value="1"/>
</dbReference>
<dbReference type="Gene3D" id="3.40.50.1000">
    <property type="entry name" value="HAD superfamily/HAD-like"/>
    <property type="match status" value="1"/>
</dbReference>
<feature type="transmembrane region" description="Helical" evidence="12">
    <location>
        <begin position="89"/>
        <end position="108"/>
    </location>
</feature>
<feature type="transmembrane region" description="Helical" evidence="12">
    <location>
        <begin position="256"/>
        <end position="274"/>
    </location>
</feature>
<dbReference type="GO" id="GO:0046872">
    <property type="term" value="F:metal ion binding"/>
    <property type="evidence" value="ECO:0007669"/>
    <property type="project" value="UniProtKB-KW"/>
</dbReference>
<dbReference type="OrthoDB" id="9813266at2"/>
<sequence>MTVETKKTWHALSASDVAAALEVNPGTGLTSAEARERLARYGPNALPETPPTPFWKRLVAQLRGFVVWILLAAALISLIVQVIEPEPLGWLDSVIILAIVILNAFVGATQESRAEQALQSLKEMAAPEAQVVRDGERTTVRARDLVPGDVVLLEAGTIVPADLRLIEAAQMRVDESSLTGESVPVEKKAEPVLAAETPIADRANSAFMGTTVVYGRGRGIVVGTGTDTQLGAIAEMIEETVEETPLQKKLEVFGKVLGTAILVVCVLVFVLSILRQTEINLLWTEGLRVYLDHAQHALIGFFMVAVSLAVAAVPEGLPAIVTMCLALGTREMLRRHTLVRRLPSVETLGSATVICTDKTGTLTQNQMTVTQIWAGGKTFAVSGQGFEPVGGFRCDGREIRVEEEPVLLATLWAGLLCNDAELRQEAKGYRIIGDPTEGALVVAAAKAGMDKATVAAFPRVAEAPFDSERKRMATLHALDSSAPLVVPGGRYVSLVKGAPDVVLSLCTRIQDATGPAPLSDDRRAGINRTNEGMASQGLRVLAVAYKPLGELPTEVAPETVETDLVFLGLVGMQDPPRPEVAEAIARARQAGLRTIMITGDHVATAEAIAREIGLLQPGRRVASGADLDRMVEGELALQIEEIDVFARVSPYHKVQIVDALRARGEIVAMTGDGVNDAPALRRADIGIAMGIAGTDVAKNTADMVLTDDNYASIVAAVEQGRIIYSNIRKTVNFLLSCNFAEIAVIFGASLIGWPAPLTAIQLLWLNLLTDGAPALALGVEKGEPGIMNRPPRSPREPIINREMAIGILFQAGALTAAVLGVYALGHLGHGILHEDAMTLAFTTLVLAELARAYTARSEHVPLYQIGFLTNRWMQWAVVVSLALTMLVLYVPGLQQAFDTRPLRAQEWLIVLPLVFLPALLVEVRKLWFSWRAKRA</sequence>
<dbReference type="Pfam" id="PF00690">
    <property type="entry name" value="Cation_ATPase_N"/>
    <property type="match status" value="1"/>
</dbReference>
<keyword evidence="5" id="KW-0479">Metal-binding</keyword>
<evidence type="ECO:0000256" key="2">
    <source>
        <dbReference type="ARBA" id="ARBA00005675"/>
    </source>
</evidence>
<dbReference type="GO" id="GO:0005391">
    <property type="term" value="F:P-type sodium:potassium-exchanging transporter activity"/>
    <property type="evidence" value="ECO:0007669"/>
    <property type="project" value="TreeGrafter"/>
</dbReference>
<dbReference type="InterPro" id="IPR036412">
    <property type="entry name" value="HAD-like_sf"/>
</dbReference>
<dbReference type="FunFam" id="3.40.50.1000:FF:000028">
    <property type="entry name" value="Calcium-transporting P-type ATPase, putative"/>
    <property type="match status" value="1"/>
</dbReference>
<dbReference type="GO" id="GO:0016887">
    <property type="term" value="F:ATP hydrolysis activity"/>
    <property type="evidence" value="ECO:0007669"/>
    <property type="project" value="InterPro"/>
</dbReference>
<dbReference type="GO" id="GO:1990573">
    <property type="term" value="P:potassium ion import across plasma membrane"/>
    <property type="evidence" value="ECO:0007669"/>
    <property type="project" value="TreeGrafter"/>
</dbReference>
<dbReference type="InterPro" id="IPR059000">
    <property type="entry name" value="ATPase_P-type_domA"/>
</dbReference>
<gene>
    <name evidence="14" type="primary">yloB</name>
    <name evidence="14" type="ORF">BARAN1_1027</name>
</gene>
<feature type="transmembrane region" description="Helical" evidence="12">
    <location>
        <begin position="803"/>
        <end position="824"/>
    </location>
</feature>
<keyword evidence="9" id="KW-1278">Translocase</keyword>
<evidence type="ECO:0000256" key="9">
    <source>
        <dbReference type="ARBA" id="ARBA00022967"/>
    </source>
</evidence>
<dbReference type="SUPFAM" id="SSF81665">
    <property type="entry name" value="Calcium ATPase, transmembrane domain M"/>
    <property type="match status" value="1"/>
</dbReference>
<dbReference type="SUPFAM" id="SSF56784">
    <property type="entry name" value="HAD-like"/>
    <property type="match status" value="1"/>
</dbReference>
<dbReference type="GO" id="GO:0006883">
    <property type="term" value="P:intracellular sodium ion homeostasis"/>
    <property type="evidence" value="ECO:0007669"/>
    <property type="project" value="TreeGrafter"/>
</dbReference>
<dbReference type="SUPFAM" id="SSF81653">
    <property type="entry name" value="Calcium ATPase, transduction domain A"/>
    <property type="match status" value="1"/>
</dbReference>
<keyword evidence="15" id="KW-1185">Reference proteome</keyword>
<keyword evidence="4 12" id="KW-0812">Transmembrane</keyword>
<keyword evidence="11 12" id="KW-0472">Membrane</keyword>
<dbReference type="PRINTS" id="PR00120">
    <property type="entry name" value="HATPASE"/>
</dbReference>
<dbReference type="Gene3D" id="3.40.1110.10">
    <property type="entry name" value="Calcium-transporting ATPase, cytoplasmic domain N"/>
    <property type="match status" value="1"/>
</dbReference>
<dbReference type="InterPro" id="IPR023298">
    <property type="entry name" value="ATPase_P-typ_TM_dom_sf"/>
</dbReference>
<evidence type="ECO:0000256" key="7">
    <source>
        <dbReference type="ARBA" id="ARBA00022840"/>
    </source>
</evidence>
<dbReference type="EC" id="3.6.3.8" evidence="14"/>
<dbReference type="RefSeq" id="WP_122031469.1">
    <property type="nucleotide sequence ID" value="NZ_LS483254.1"/>
</dbReference>
<dbReference type="GO" id="GO:0005388">
    <property type="term" value="F:P-type calcium transporter activity"/>
    <property type="evidence" value="ECO:0007669"/>
    <property type="project" value="InterPro"/>
</dbReference>
<dbReference type="GO" id="GO:0005524">
    <property type="term" value="F:ATP binding"/>
    <property type="evidence" value="ECO:0007669"/>
    <property type="project" value="UniProtKB-KW"/>
</dbReference>
<name>A0A2X3KK84_9BACT</name>
<dbReference type="InterPro" id="IPR001757">
    <property type="entry name" value="P_typ_ATPase"/>
</dbReference>
<dbReference type="Proteomes" id="UP000249818">
    <property type="component" value="Chromosome BARAN1"/>
</dbReference>
<reference evidence="15" key="1">
    <citation type="submission" date="2018-05" db="EMBL/GenBank/DDBJ databases">
        <authorList>
            <person name="Hao L."/>
        </authorList>
    </citation>
    <scope>NUCLEOTIDE SEQUENCE [LARGE SCALE GENOMIC DNA]</scope>
</reference>
<feature type="transmembrane region" description="Helical" evidence="12">
    <location>
        <begin position="759"/>
        <end position="779"/>
    </location>
</feature>
<dbReference type="Pfam" id="PF00122">
    <property type="entry name" value="E1-E2_ATPase"/>
    <property type="match status" value="1"/>
</dbReference>
<evidence type="ECO:0000256" key="8">
    <source>
        <dbReference type="ARBA" id="ARBA00022842"/>
    </source>
</evidence>
<dbReference type="SMART" id="SM00831">
    <property type="entry name" value="Cation_ATPase_N"/>
    <property type="match status" value="1"/>
</dbReference>
<evidence type="ECO:0000256" key="10">
    <source>
        <dbReference type="ARBA" id="ARBA00022989"/>
    </source>
</evidence>
<comment type="subcellular location">
    <subcellularLocation>
        <location evidence="1">Cell membrane</location>
        <topology evidence="1">Multi-pass membrane protein</topology>
    </subcellularLocation>
</comment>
<evidence type="ECO:0000313" key="15">
    <source>
        <dbReference type="Proteomes" id="UP000249818"/>
    </source>
</evidence>
<dbReference type="InterPro" id="IPR044492">
    <property type="entry name" value="P_typ_ATPase_HD_dom"/>
</dbReference>
<evidence type="ECO:0000256" key="3">
    <source>
        <dbReference type="ARBA" id="ARBA00022475"/>
    </source>
</evidence>
<dbReference type="FunFam" id="2.70.150.10:FF:000016">
    <property type="entry name" value="Calcium-transporting P-type ATPase putative"/>
    <property type="match status" value="1"/>
</dbReference>
<evidence type="ECO:0000313" key="14">
    <source>
        <dbReference type="EMBL" id="SQD93051.1"/>
    </source>
</evidence>
<keyword evidence="7" id="KW-0067">ATP-binding</keyword>
<dbReference type="Pfam" id="PF13246">
    <property type="entry name" value="Cation_ATPase"/>
    <property type="match status" value="1"/>
</dbReference>
<dbReference type="InterPro" id="IPR050510">
    <property type="entry name" value="Cation_transp_ATPase_P-type"/>
</dbReference>
<dbReference type="SFLD" id="SFLDS00003">
    <property type="entry name" value="Haloacid_Dehalogenase"/>
    <property type="match status" value="1"/>
</dbReference>
<feature type="transmembrane region" description="Helical" evidence="12">
    <location>
        <begin position="836"/>
        <end position="854"/>
    </location>
</feature>
<feature type="transmembrane region" description="Helical" evidence="12">
    <location>
        <begin position="875"/>
        <end position="892"/>
    </location>
</feature>
<dbReference type="Gene3D" id="1.20.1110.10">
    <property type="entry name" value="Calcium-transporting ATPase, transmembrane domain"/>
    <property type="match status" value="1"/>
</dbReference>
<dbReference type="AlphaFoldDB" id="A0A2X3KK84"/>
<evidence type="ECO:0000256" key="12">
    <source>
        <dbReference type="SAM" id="Phobius"/>
    </source>
</evidence>
<proteinExistence type="inferred from homology"/>
<dbReference type="PANTHER" id="PTHR43294">
    <property type="entry name" value="SODIUM/POTASSIUM-TRANSPORTING ATPASE SUBUNIT ALPHA"/>
    <property type="match status" value="1"/>
</dbReference>
<dbReference type="SUPFAM" id="SSF81660">
    <property type="entry name" value="Metal cation-transporting ATPase, ATP-binding domain N"/>
    <property type="match status" value="1"/>
</dbReference>
<evidence type="ECO:0000256" key="4">
    <source>
        <dbReference type="ARBA" id="ARBA00022692"/>
    </source>
</evidence>
<dbReference type="NCBIfam" id="TIGR01494">
    <property type="entry name" value="ATPase_P-type"/>
    <property type="match status" value="3"/>
</dbReference>
<dbReference type="Gene3D" id="2.70.150.10">
    <property type="entry name" value="Calcium-transporting ATPase, cytoplasmic transduction domain A"/>
    <property type="match status" value="1"/>
</dbReference>
<dbReference type="GO" id="GO:0005886">
    <property type="term" value="C:plasma membrane"/>
    <property type="evidence" value="ECO:0007669"/>
    <property type="project" value="UniProtKB-SubCell"/>
</dbReference>
<keyword evidence="10 12" id="KW-1133">Transmembrane helix</keyword>
<evidence type="ECO:0000256" key="5">
    <source>
        <dbReference type="ARBA" id="ARBA00022723"/>
    </source>
</evidence>
<dbReference type="PRINTS" id="PR00119">
    <property type="entry name" value="CATATPASE"/>
</dbReference>
<feature type="transmembrane region" description="Helical" evidence="12">
    <location>
        <begin position="65"/>
        <end position="83"/>
    </location>
</feature>
<comment type="similarity">
    <text evidence="2">Belongs to the cation transport ATPase (P-type) (TC 3.A.3) family. Type IIA subfamily.</text>
</comment>
<keyword evidence="8" id="KW-0460">Magnesium</keyword>
<evidence type="ECO:0000256" key="11">
    <source>
        <dbReference type="ARBA" id="ARBA00023136"/>
    </source>
</evidence>
<keyword evidence="14" id="KW-0378">Hydrolase</keyword>
<feature type="transmembrane region" description="Helical" evidence="12">
    <location>
        <begin position="904"/>
        <end position="923"/>
    </location>
</feature>
<evidence type="ECO:0000256" key="1">
    <source>
        <dbReference type="ARBA" id="ARBA00004651"/>
    </source>
</evidence>
<evidence type="ECO:0000256" key="6">
    <source>
        <dbReference type="ARBA" id="ARBA00022741"/>
    </source>
</evidence>
<dbReference type="SFLD" id="SFLDG00002">
    <property type="entry name" value="C1.7:_P-type_atpase_like"/>
    <property type="match status" value="1"/>
</dbReference>
<evidence type="ECO:0000259" key="13">
    <source>
        <dbReference type="SMART" id="SM00831"/>
    </source>
</evidence>
<dbReference type="InterPro" id="IPR006068">
    <property type="entry name" value="ATPase_P-typ_cation-transptr_C"/>
</dbReference>
<dbReference type="InterPro" id="IPR008250">
    <property type="entry name" value="ATPase_P-typ_transduc_dom_A_sf"/>
</dbReference>
<keyword evidence="6" id="KW-0547">Nucleotide-binding</keyword>
<organism evidence="14 15">
    <name type="scientific">Candidatus Bipolaricaulis anaerobius</name>
    <dbReference type="NCBI Taxonomy" id="2026885"/>
    <lineage>
        <taxon>Bacteria</taxon>
        <taxon>Candidatus Bipolaricaulota</taxon>
        <taxon>Candidatus Bipolaricaulia</taxon>
        <taxon>Candidatus Bipolaricaulales</taxon>
        <taxon>Candidatus Bipolaricaulaceae</taxon>
        <taxon>Candidatus Bipolaricaulis</taxon>
    </lineage>
</organism>
<dbReference type="InterPro" id="IPR023299">
    <property type="entry name" value="ATPase_P-typ_cyto_dom_N"/>
</dbReference>
<dbReference type="GO" id="GO:0030007">
    <property type="term" value="P:intracellular potassium ion homeostasis"/>
    <property type="evidence" value="ECO:0007669"/>
    <property type="project" value="TreeGrafter"/>
</dbReference>